<keyword evidence="7" id="KW-1185">Reference proteome</keyword>
<accession>A0AAW1P255</accession>
<dbReference type="SMART" id="SM00177">
    <property type="entry name" value="ARF"/>
    <property type="match status" value="1"/>
</dbReference>
<evidence type="ECO:0000256" key="3">
    <source>
        <dbReference type="ARBA" id="ARBA00023134"/>
    </source>
</evidence>
<sequence>MDAASGGSFDHLFKVLLVGDSGVGKTSLLQRFSEGSFDEASPPTIGVDFRLKYVDLQGKRIKLTVWDTAGQERFRTLTSSYYRGAHGIVYLFDVTREETFEGIKEVWMPEVAMYSTLEHPATMVIANKIDLESEREVSREQATAFSRQNGCLFVETSAKADVAVRQAFEELLLKILDSPSLLKEGAAQTQNV</sequence>
<evidence type="ECO:0000256" key="1">
    <source>
        <dbReference type="ARBA" id="ARBA00006270"/>
    </source>
</evidence>
<dbReference type="SMART" id="SM00174">
    <property type="entry name" value="RHO"/>
    <property type="match status" value="1"/>
</dbReference>
<dbReference type="InterPro" id="IPR050227">
    <property type="entry name" value="Rab"/>
</dbReference>
<dbReference type="PROSITE" id="PS51419">
    <property type="entry name" value="RAB"/>
    <property type="match status" value="1"/>
</dbReference>
<comment type="similarity">
    <text evidence="1">Belongs to the small GTPase superfamily. Rab family.</text>
</comment>
<gene>
    <name evidence="6" type="ORF">WJX73_006456</name>
</gene>
<keyword evidence="4" id="KW-0449">Lipoprotein</keyword>
<comment type="subcellular location">
    <subcellularLocation>
        <location evidence="5">Endomembrane system</location>
        <topology evidence="5">Lipid-anchor</topology>
    </subcellularLocation>
</comment>
<dbReference type="GO" id="GO:0005525">
    <property type="term" value="F:GTP binding"/>
    <property type="evidence" value="ECO:0007669"/>
    <property type="project" value="UniProtKB-KW"/>
</dbReference>
<comment type="caution">
    <text evidence="6">The sequence shown here is derived from an EMBL/GenBank/DDBJ whole genome shotgun (WGS) entry which is preliminary data.</text>
</comment>
<dbReference type="EMBL" id="JALJOQ010000053">
    <property type="protein sequence ID" value="KAK9804093.1"/>
    <property type="molecule type" value="Genomic_DNA"/>
</dbReference>
<dbReference type="InterPro" id="IPR005225">
    <property type="entry name" value="Small_GTP-bd"/>
</dbReference>
<dbReference type="PANTHER" id="PTHR47977">
    <property type="entry name" value="RAS-RELATED PROTEIN RAB"/>
    <property type="match status" value="1"/>
</dbReference>
<dbReference type="GO" id="GO:0012505">
    <property type="term" value="C:endomembrane system"/>
    <property type="evidence" value="ECO:0007669"/>
    <property type="project" value="UniProtKB-SubCell"/>
</dbReference>
<dbReference type="PRINTS" id="PR00449">
    <property type="entry name" value="RASTRNSFRMNG"/>
</dbReference>
<name>A0AAW1P255_9CHLO</name>
<organism evidence="6 7">
    <name type="scientific">Symbiochloris irregularis</name>
    <dbReference type="NCBI Taxonomy" id="706552"/>
    <lineage>
        <taxon>Eukaryota</taxon>
        <taxon>Viridiplantae</taxon>
        <taxon>Chlorophyta</taxon>
        <taxon>core chlorophytes</taxon>
        <taxon>Trebouxiophyceae</taxon>
        <taxon>Trebouxiales</taxon>
        <taxon>Trebouxiaceae</taxon>
        <taxon>Symbiochloris</taxon>
    </lineage>
</organism>
<evidence type="ECO:0000256" key="4">
    <source>
        <dbReference type="ARBA" id="ARBA00023288"/>
    </source>
</evidence>
<dbReference type="SUPFAM" id="SSF52540">
    <property type="entry name" value="P-loop containing nucleoside triphosphate hydrolases"/>
    <property type="match status" value="1"/>
</dbReference>
<evidence type="ECO:0000313" key="7">
    <source>
        <dbReference type="Proteomes" id="UP001465755"/>
    </source>
</evidence>
<dbReference type="NCBIfam" id="TIGR00231">
    <property type="entry name" value="small_GTP"/>
    <property type="match status" value="1"/>
</dbReference>
<dbReference type="Proteomes" id="UP001465755">
    <property type="component" value="Unassembled WGS sequence"/>
</dbReference>
<keyword evidence="3" id="KW-0342">GTP-binding</keyword>
<dbReference type="AlphaFoldDB" id="A0AAW1P255"/>
<dbReference type="Gene3D" id="3.40.50.300">
    <property type="entry name" value="P-loop containing nucleotide triphosphate hydrolases"/>
    <property type="match status" value="1"/>
</dbReference>
<dbReference type="InterPro" id="IPR027417">
    <property type="entry name" value="P-loop_NTPase"/>
</dbReference>
<protein>
    <submittedName>
        <fullName evidence="6">Uncharacterized protein</fullName>
    </submittedName>
</protein>
<dbReference type="GO" id="GO:0003924">
    <property type="term" value="F:GTPase activity"/>
    <property type="evidence" value="ECO:0007669"/>
    <property type="project" value="InterPro"/>
</dbReference>
<keyword evidence="2" id="KW-0547">Nucleotide-binding</keyword>
<dbReference type="InterPro" id="IPR001806">
    <property type="entry name" value="Small_GTPase"/>
</dbReference>
<dbReference type="SMART" id="SM00176">
    <property type="entry name" value="RAN"/>
    <property type="match status" value="1"/>
</dbReference>
<dbReference type="Pfam" id="PF00071">
    <property type="entry name" value="Ras"/>
    <property type="match status" value="1"/>
</dbReference>
<dbReference type="FunFam" id="3.40.50.300:FF:001129">
    <property type="entry name" value="ras-related protein Rab-44 isoform X2"/>
    <property type="match status" value="1"/>
</dbReference>
<dbReference type="PROSITE" id="PS51417">
    <property type="entry name" value="ARF"/>
    <property type="match status" value="1"/>
</dbReference>
<reference evidence="6 7" key="1">
    <citation type="journal article" date="2024" name="Nat. Commun.">
        <title>Phylogenomics reveals the evolutionary origins of lichenization in chlorophyte algae.</title>
        <authorList>
            <person name="Puginier C."/>
            <person name="Libourel C."/>
            <person name="Otte J."/>
            <person name="Skaloud P."/>
            <person name="Haon M."/>
            <person name="Grisel S."/>
            <person name="Petersen M."/>
            <person name="Berrin J.G."/>
            <person name="Delaux P.M."/>
            <person name="Dal Grande F."/>
            <person name="Keller J."/>
        </authorList>
    </citation>
    <scope>NUCLEOTIDE SEQUENCE [LARGE SCALE GENOMIC DNA]</scope>
    <source>
        <strain evidence="6 7">SAG 2036</strain>
    </source>
</reference>
<proteinExistence type="inferred from homology"/>
<dbReference type="SMART" id="SM00175">
    <property type="entry name" value="RAB"/>
    <property type="match status" value="1"/>
</dbReference>
<dbReference type="SMART" id="SM00173">
    <property type="entry name" value="RAS"/>
    <property type="match status" value="1"/>
</dbReference>
<evidence type="ECO:0000313" key="6">
    <source>
        <dbReference type="EMBL" id="KAK9804093.1"/>
    </source>
</evidence>
<evidence type="ECO:0000256" key="5">
    <source>
        <dbReference type="ARBA" id="ARBA00037868"/>
    </source>
</evidence>
<dbReference type="PROSITE" id="PS51420">
    <property type="entry name" value="RHO"/>
    <property type="match status" value="1"/>
</dbReference>
<dbReference type="PROSITE" id="PS51421">
    <property type="entry name" value="RAS"/>
    <property type="match status" value="1"/>
</dbReference>
<evidence type="ECO:0000256" key="2">
    <source>
        <dbReference type="ARBA" id="ARBA00022741"/>
    </source>
</evidence>